<keyword evidence="2" id="KW-0489">Methyltransferase</keyword>
<evidence type="ECO:0000256" key="4">
    <source>
        <dbReference type="ARBA" id="ARBA00022691"/>
    </source>
</evidence>
<reference evidence="5 6" key="1">
    <citation type="submission" date="2017-06" db="EMBL/GenBank/DDBJ databases">
        <authorList>
            <consortium name="Pathogen Informatics"/>
        </authorList>
    </citation>
    <scope>NUCLEOTIDE SEQUENCE [LARGE SCALE GENOMIC DNA]</scope>
    <source>
        <strain evidence="5 6">NCTC12149</strain>
    </source>
</reference>
<name>A0AAJ4XD15_9SPHI</name>
<dbReference type="PANTHER" id="PTHR32183:SF6">
    <property type="entry name" value="CYSTEINE SULFINATE DESULFINASE_CYSTEINE DESULFURASE AND RELATED ENZYMES"/>
    <property type="match status" value="1"/>
</dbReference>
<evidence type="ECO:0000256" key="3">
    <source>
        <dbReference type="ARBA" id="ARBA00022679"/>
    </source>
</evidence>
<evidence type="ECO:0000313" key="5">
    <source>
        <dbReference type="EMBL" id="SNV53363.1"/>
    </source>
</evidence>
<dbReference type="Gene3D" id="3.40.50.150">
    <property type="entry name" value="Vaccinia Virus protein VP39"/>
    <property type="match status" value="1"/>
</dbReference>
<dbReference type="Proteomes" id="UP000215355">
    <property type="component" value="Chromosome 1"/>
</dbReference>
<dbReference type="PROSITE" id="PS51585">
    <property type="entry name" value="SAM_MT_TPMT"/>
    <property type="match status" value="1"/>
</dbReference>
<evidence type="ECO:0000256" key="2">
    <source>
        <dbReference type="ARBA" id="ARBA00022603"/>
    </source>
</evidence>
<dbReference type="KEGG" id="smiz:4412673_02862"/>
<evidence type="ECO:0000256" key="1">
    <source>
        <dbReference type="ARBA" id="ARBA00022553"/>
    </source>
</evidence>
<dbReference type="AlphaFoldDB" id="A0AAJ4XD15"/>
<dbReference type="EMBL" id="LT906468">
    <property type="protein sequence ID" value="SNV53363.1"/>
    <property type="molecule type" value="Genomic_DNA"/>
</dbReference>
<accession>A0AAJ4XD15</accession>
<dbReference type="PANTHER" id="PTHR32183">
    <property type="match status" value="1"/>
</dbReference>
<sequence length="197" mass="22725">METSLDQNFWNERWENQQTGWDIGYASTPIVTFMESYPNKDARILIPGCGNAYEAAYLLEQGFTDLTLIDIAPKAIEQVRKRFKDEPNIEIIVGDFFEHEGRYDLMLEQTFFCALEPKLRPDYVKKAHSLLGDKGQIAGVLFGIEFEKQGPPFGGSAEEYKELFEPYFRLDRMEPCYNSIAPRNGSELFIKLERKNG</sequence>
<evidence type="ECO:0000313" key="6">
    <source>
        <dbReference type="Proteomes" id="UP000215355"/>
    </source>
</evidence>
<gene>
    <name evidence="5" type="ORF">SAMEA4412673_02862</name>
</gene>
<keyword evidence="4" id="KW-0949">S-adenosyl-L-methionine</keyword>
<protein>
    <submittedName>
        <fullName evidence="5">Thiopurine S-methyltransferase</fullName>
    </submittedName>
</protein>
<dbReference type="GO" id="GO:0032259">
    <property type="term" value="P:methylation"/>
    <property type="evidence" value="ECO:0007669"/>
    <property type="project" value="UniProtKB-KW"/>
</dbReference>
<organism evidence="5 6">
    <name type="scientific">Sphingobacterium mizutaii</name>
    <dbReference type="NCBI Taxonomy" id="1010"/>
    <lineage>
        <taxon>Bacteria</taxon>
        <taxon>Pseudomonadati</taxon>
        <taxon>Bacteroidota</taxon>
        <taxon>Sphingobacteriia</taxon>
        <taxon>Sphingobacteriales</taxon>
        <taxon>Sphingobacteriaceae</taxon>
        <taxon>Sphingobacterium</taxon>
    </lineage>
</organism>
<keyword evidence="3" id="KW-0808">Transferase</keyword>
<keyword evidence="1" id="KW-0597">Phosphoprotein</keyword>
<dbReference type="Pfam" id="PF05724">
    <property type="entry name" value="TPMT"/>
    <property type="match status" value="1"/>
</dbReference>
<dbReference type="RefSeq" id="WP_093098048.1">
    <property type="nucleotide sequence ID" value="NZ_FNGK01000002.1"/>
</dbReference>
<proteinExistence type="predicted"/>
<dbReference type="InterPro" id="IPR008854">
    <property type="entry name" value="TPMT"/>
</dbReference>
<dbReference type="CDD" id="cd02440">
    <property type="entry name" value="AdoMet_MTases"/>
    <property type="match status" value="1"/>
</dbReference>
<dbReference type="InterPro" id="IPR029063">
    <property type="entry name" value="SAM-dependent_MTases_sf"/>
</dbReference>
<dbReference type="SUPFAM" id="SSF53335">
    <property type="entry name" value="S-adenosyl-L-methionine-dependent methyltransferases"/>
    <property type="match status" value="1"/>
</dbReference>
<dbReference type="GO" id="GO:0008757">
    <property type="term" value="F:S-adenosylmethionine-dependent methyltransferase activity"/>
    <property type="evidence" value="ECO:0007669"/>
    <property type="project" value="InterPro"/>
</dbReference>